<proteinExistence type="predicted"/>
<gene>
    <name evidence="1" type="ORF">CEJ42_00725</name>
</gene>
<dbReference type="AlphaFoldDB" id="A0A246WU96"/>
<sequence>MNHSNKVLWGEGLFLRPQHFQRQDHYHETRLHQTAAALNPYCWGVSALQVDRDALNNNTLRILELSVIFQDGEIYKAPDGDDLPDPIELTEIPLAQQSVTFYAALPALKSFGSNFAHGAASNSQSSRYIQDNIETSDLFTEAAKAEMSYLKKAVRLVSENEPRDSLVCIPVVRLRRASSSGFELDPNFVPPSLSVHAAPLLFQRLRRLMDALQAKVSALYGHHREPSKSVVEFRSGDITSFWLLHTASTSYASLSHYLNNPLLHPERLYEQLLALGGSLMTFSRSLSLADLPAYDHHDPGPAFARLDGIIRELLDTVISSRYFAIALNESKPSYHLGMLDSGKIDDKTNFYLAVNADLPAIELVDVVPLRFKIGAPEDVEKFVLAALPGVKLVHSPQVPAALPVRPDTYYFALENKGAMYERMLQAQSICIYIPAGIRDLKLELLAVTQ</sequence>
<accession>A0A246WU96</accession>
<dbReference type="EMBL" id="NJGU01000001">
    <property type="protein sequence ID" value="OWY30639.1"/>
    <property type="molecule type" value="Genomic_DNA"/>
</dbReference>
<dbReference type="Proteomes" id="UP000197596">
    <property type="component" value="Unassembled WGS sequence"/>
</dbReference>
<evidence type="ECO:0000313" key="1">
    <source>
        <dbReference type="EMBL" id="OWY30639.1"/>
    </source>
</evidence>
<organism evidence="1 2">
    <name type="scientific">Herbaspirillum robiniae</name>
    <dbReference type="NCBI Taxonomy" id="2014887"/>
    <lineage>
        <taxon>Bacteria</taxon>
        <taxon>Pseudomonadati</taxon>
        <taxon>Pseudomonadota</taxon>
        <taxon>Betaproteobacteria</taxon>
        <taxon>Burkholderiales</taxon>
        <taxon>Oxalobacteraceae</taxon>
        <taxon>Herbaspirillum</taxon>
    </lineage>
</organism>
<dbReference type="Pfam" id="PF05936">
    <property type="entry name" value="T6SS_VasE"/>
    <property type="match status" value="1"/>
</dbReference>
<dbReference type="NCBIfam" id="TIGR03353">
    <property type="entry name" value="VI_chp_4"/>
    <property type="match status" value="1"/>
</dbReference>
<dbReference type="RefSeq" id="WP_079214948.1">
    <property type="nucleotide sequence ID" value="NZ_CP018845.1"/>
</dbReference>
<evidence type="ECO:0000313" key="2">
    <source>
        <dbReference type="Proteomes" id="UP000197596"/>
    </source>
</evidence>
<reference evidence="1 2" key="1">
    <citation type="submission" date="2017-06" db="EMBL/GenBank/DDBJ databases">
        <title>Herbaspirillum phytohormonus sp. nov., isolated from the root nodule of Robinia pseudoacacia in lead-zinc mine.</title>
        <authorList>
            <person name="Fan M."/>
            <person name="Lin Y."/>
        </authorList>
    </citation>
    <scope>NUCLEOTIDE SEQUENCE [LARGE SCALE GENOMIC DNA]</scope>
    <source>
        <strain evidence="1 2">HZ10</strain>
    </source>
</reference>
<protein>
    <submittedName>
        <fullName evidence="1">Type VI secretion system-associated protein</fullName>
    </submittedName>
</protein>
<comment type="caution">
    <text evidence="1">The sequence shown here is derived from an EMBL/GenBank/DDBJ whole genome shotgun (WGS) entry which is preliminary data.</text>
</comment>
<dbReference type="InterPro" id="IPR010263">
    <property type="entry name" value="T6SS_TssK"/>
</dbReference>
<dbReference type="PANTHER" id="PTHR35566">
    <property type="entry name" value="BLR3599 PROTEIN"/>
    <property type="match status" value="1"/>
</dbReference>
<name>A0A246WU96_9BURK</name>
<dbReference type="PANTHER" id="PTHR35566:SF1">
    <property type="entry name" value="TYPE VI SECRETION SYSTEM BASEPLATE COMPONENT TSSK1"/>
    <property type="match status" value="1"/>
</dbReference>
<dbReference type="OrthoDB" id="9775333at2"/>